<dbReference type="AlphaFoldDB" id="A0A518G283"/>
<dbReference type="InterPro" id="IPR014917">
    <property type="entry name" value="DUF1800"/>
</dbReference>
<proteinExistence type="predicted"/>
<accession>A0A518G283</accession>
<keyword evidence="2" id="KW-1185">Reference proteome</keyword>
<dbReference type="Proteomes" id="UP000318017">
    <property type="component" value="Chromosome"/>
</dbReference>
<organism evidence="1 2">
    <name type="scientific">Aureliella helgolandensis</name>
    <dbReference type="NCBI Taxonomy" id="2527968"/>
    <lineage>
        <taxon>Bacteria</taxon>
        <taxon>Pseudomonadati</taxon>
        <taxon>Planctomycetota</taxon>
        <taxon>Planctomycetia</taxon>
        <taxon>Pirellulales</taxon>
        <taxon>Pirellulaceae</taxon>
        <taxon>Aureliella</taxon>
    </lineage>
</organism>
<dbReference type="OrthoDB" id="9772295at2"/>
<gene>
    <name evidence="1" type="ORF">Q31a_09970</name>
</gene>
<dbReference type="RefSeq" id="WP_145074673.1">
    <property type="nucleotide sequence ID" value="NZ_CP036298.1"/>
</dbReference>
<dbReference type="EMBL" id="CP036298">
    <property type="protein sequence ID" value="QDV22711.1"/>
    <property type="molecule type" value="Genomic_DNA"/>
</dbReference>
<dbReference type="KEGG" id="ahel:Q31a_09970"/>
<name>A0A518G283_9BACT</name>
<evidence type="ECO:0008006" key="3">
    <source>
        <dbReference type="Google" id="ProtNLM"/>
    </source>
</evidence>
<sequence length="458" mass="51783">MSESLSMQRIDPEWAWSPFEPSSKIPWDDARAAHLFRRAGLGADHNVLIDARQRPPVVIVQELLAQNTEESDFRATANLLAETVMAGGDPRQLSAAWVYRFLYTPNQLLEKMTLFWHGHFATSAEKVQNARMMWNQNQFLREHALGEFSELVQRISKDPAMLIYLDSAVNRKAHPNENFARELMELFCLGEGNYSESDIQELARCFTGWEVKNKRFRKNRYQQDSGTKSILGQSGAFDGEDGIEIVLEQPQLELFLVRKWYRFFISDEPAPADELLQPLANTFREQGLRIAPVLQQLLSSNLFFSQHAMGRKIRSPVELILGSLRCLSATTNTQTLASGLLELGQGLFYPPNVKGWDGGRTWINSSTLLGRANLISKVLADDSTRFAGMSFSDYLEARQIGTPRQTIEYLSRCLLAIPLSDATQHQLLQSYERSSGGKELKLRALLHAVTSLPECQLG</sequence>
<protein>
    <recommendedName>
        <fullName evidence="3">DUF1800 domain-containing protein</fullName>
    </recommendedName>
</protein>
<evidence type="ECO:0000313" key="1">
    <source>
        <dbReference type="EMBL" id="QDV22711.1"/>
    </source>
</evidence>
<reference evidence="1 2" key="1">
    <citation type="submission" date="2019-02" db="EMBL/GenBank/DDBJ databases">
        <title>Deep-cultivation of Planctomycetes and their phenomic and genomic characterization uncovers novel biology.</title>
        <authorList>
            <person name="Wiegand S."/>
            <person name="Jogler M."/>
            <person name="Boedeker C."/>
            <person name="Pinto D."/>
            <person name="Vollmers J."/>
            <person name="Rivas-Marin E."/>
            <person name="Kohn T."/>
            <person name="Peeters S.H."/>
            <person name="Heuer A."/>
            <person name="Rast P."/>
            <person name="Oberbeckmann S."/>
            <person name="Bunk B."/>
            <person name="Jeske O."/>
            <person name="Meyerdierks A."/>
            <person name="Storesund J.E."/>
            <person name="Kallscheuer N."/>
            <person name="Luecker S."/>
            <person name="Lage O.M."/>
            <person name="Pohl T."/>
            <person name="Merkel B.J."/>
            <person name="Hornburger P."/>
            <person name="Mueller R.-W."/>
            <person name="Bruemmer F."/>
            <person name="Labrenz M."/>
            <person name="Spormann A.M."/>
            <person name="Op den Camp H."/>
            <person name="Overmann J."/>
            <person name="Amann R."/>
            <person name="Jetten M.S.M."/>
            <person name="Mascher T."/>
            <person name="Medema M.H."/>
            <person name="Devos D.P."/>
            <person name="Kaster A.-K."/>
            <person name="Ovreas L."/>
            <person name="Rohde M."/>
            <person name="Galperin M.Y."/>
            <person name="Jogler C."/>
        </authorList>
    </citation>
    <scope>NUCLEOTIDE SEQUENCE [LARGE SCALE GENOMIC DNA]</scope>
    <source>
        <strain evidence="1 2">Q31a</strain>
    </source>
</reference>
<dbReference type="Pfam" id="PF08811">
    <property type="entry name" value="DUF1800"/>
    <property type="match status" value="1"/>
</dbReference>
<evidence type="ECO:0000313" key="2">
    <source>
        <dbReference type="Proteomes" id="UP000318017"/>
    </source>
</evidence>